<organism evidence="13 14">
    <name type="scientific">Aequitasia blattaphilus</name>
    <dbReference type="NCBI Taxonomy" id="2949332"/>
    <lineage>
        <taxon>Bacteria</taxon>
        <taxon>Bacillati</taxon>
        <taxon>Bacillota</taxon>
        <taxon>Clostridia</taxon>
        <taxon>Lachnospirales</taxon>
        <taxon>Lachnospiraceae</taxon>
        <taxon>Aequitasia</taxon>
    </lineage>
</organism>
<dbReference type="Proteomes" id="UP001523566">
    <property type="component" value="Unassembled WGS sequence"/>
</dbReference>
<name>A0ABT1EA65_9FIRM</name>
<evidence type="ECO:0000256" key="7">
    <source>
        <dbReference type="ARBA" id="ARBA00022989"/>
    </source>
</evidence>
<keyword evidence="3" id="KW-0633">Potassium transport</keyword>
<evidence type="ECO:0000256" key="3">
    <source>
        <dbReference type="ARBA" id="ARBA00022538"/>
    </source>
</evidence>
<feature type="transmembrane region" description="Helical" evidence="11">
    <location>
        <begin position="81"/>
        <end position="104"/>
    </location>
</feature>
<evidence type="ECO:0000256" key="1">
    <source>
        <dbReference type="ARBA" id="ARBA00004141"/>
    </source>
</evidence>
<keyword evidence="7 11" id="KW-1133">Transmembrane helix</keyword>
<keyword evidence="8" id="KW-0406">Ion transport</keyword>
<evidence type="ECO:0000256" key="9">
    <source>
        <dbReference type="ARBA" id="ARBA00023136"/>
    </source>
</evidence>
<evidence type="ECO:0000256" key="8">
    <source>
        <dbReference type="ARBA" id="ARBA00023065"/>
    </source>
</evidence>
<sequence length="241" mass="27689">MRKKLYSLVEKAEKNNSISFFYDWLIMGASILSILPMMFRDVPQEVTEWIETPTVYLLFFDYMLRWFTHDYRRKSTSKWSFVLYPFTPLAIMDLMGILPSLGLLHGSFKAFRLFRLGKLIRYSKSCQRIGNVFKNQKKTLLSVLSIAIAYIFISALIMFVSEPPENFPNFFDALYWATTALTTVGYGDIYPSTQLGKVISMISSIFGVAVIAMPAGIVTAGFLEELNKDFHEGEEKHDEES</sequence>
<accession>A0ABT1EA65</accession>
<dbReference type="InterPro" id="IPR028325">
    <property type="entry name" value="VG_K_chnl"/>
</dbReference>
<dbReference type="PANTHER" id="PTHR11537">
    <property type="entry name" value="VOLTAGE-GATED POTASSIUM CHANNEL"/>
    <property type="match status" value="1"/>
</dbReference>
<feature type="domain" description="Ion transport" evidence="12">
    <location>
        <begin position="20"/>
        <end position="222"/>
    </location>
</feature>
<keyword evidence="9 11" id="KW-0472">Membrane</keyword>
<dbReference type="SUPFAM" id="SSF81324">
    <property type="entry name" value="Voltage-gated potassium channels"/>
    <property type="match status" value="1"/>
</dbReference>
<evidence type="ECO:0000313" key="14">
    <source>
        <dbReference type="Proteomes" id="UP001523566"/>
    </source>
</evidence>
<dbReference type="RefSeq" id="WP_262066499.1">
    <property type="nucleotide sequence ID" value="NZ_JAMXOD010000013.1"/>
</dbReference>
<evidence type="ECO:0000256" key="6">
    <source>
        <dbReference type="ARBA" id="ARBA00022958"/>
    </source>
</evidence>
<keyword evidence="4 11" id="KW-0812">Transmembrane</keyword>
<keyword evidence="5" id="KW-0631">Potassium channel</keyword>
<evidence type="ECO:0000313" key="13">
    <source>
        <dbReference type="EMBL" id="MCP1102713.1"/>
    </source>
</evidence>
<keyword evidence="2" id="KW-0813">Transport</keyword>
<dbReference type="PRINTS" id="PR00169">
    <property type="entry name" value="KCHANNEL"/>
</dbReference>
<gene>
    <name evidence="13" type="ORF">NK125_09820</name>
</gene>
<feature type="transmembrane region" description="Helical" evidence="11">
    <location>
        <begin position="20"/>
        <end position="39"/>
    </location>
</feature>
<evidence type="ECO:0000256" key="11">
    <source>
        <dbReference type="SAM" id="Phobius"/>
    </source>
</evidence>
<evidence type="ECO:0000256" key="10">
    <source>
        <dbReference type="ARBA" id="ARBA00023303"/>
    </source>
</evidence>
<keyword evidence="6" id="KW-0630">Potassium</keyword>
<feature type="transmembrane region" description="Helical" evidence="11">
    <location>
        <begin position="202"/>
        <end position="223"/>
    </location>
</feature>
<evidence type="ECO:0000259" key="12">
    <source>
        <dbReference type="Pfam" id="PF00520"/>
    </source>
</evidence>
<comment type="caution">
    <text evidence="13">The sequence shown here is derived from an EMBL/GenBank/DDBJ whole genome shotgun (WGS) entry which is preliminary data.</text>
</comment>
<reference evidence="13 14" key="1">
    <citation type="journal article" date="2022" name="Genome Biol. Evol.">
        <title>Host diet, physiology and behaviors set the stage for Lachnospiraceae cladogenesis.</title>
        <authorList>
            <person name="Vera-Ponce De Leon A."/>
            <person name="Schneider M."/>
            <person name="Jahnes B.C."/>
            <person name="Sadowski V."/>
            <person name="Camuy-Velez L.A."/>
            <person name="Duan J."/>
            <person name="Sabree Z.L."/>
        </authorList>
    </citation>
    <scope>NUCLEOTIDE SEQUENCE [LARGE SCALE GENOMIC DNA]</scope>
    <source>
        <strain evidence="13 14">PAL113</strain>
    </source>
</reference>
<evidence type="ECO:0000256" key="4">
    <source>
        <dbReference type="ARBA" id="ARBA00022692"/>
    </source>
</evidence>
<dbReference type="Gene3D" id="1.10.287.70">
    <property type="match status" value="1"/>
</dbReference>
<dbReference type="InterPro" id="IPR005821">
    <property type="entry name" value="Ion_trans_dom"/>
</dbReference>
<evidence type="ECO:0000256" key="2">
    <source>
        <dbReference type="ARBA" id="ARBA00022448"/>
    </source>
</evidence>
<keyword evidence="10" id="KW-0407">Ion channel</keyword>
<evidence type="ECO:0000256" key="5">
    <source>
        <dbReference type="ARBA" id="ARBA00022826"/>
    </source>
</evidence>
<keyword evidence="14" id="KW-1185">Reference proteome</keyword>
<dbReference type="EMBL" id="JAMZFW010000013">
    <property type="protein sequence ID" value="MCP1102713.1"/>
    <property type="molecule type" value="Genomic_DNA"/>
</dbReference>
<comment type="subcellular location">
    <subcellularLocation>
        <location evidence="1">Membrane</location>
        <topology evidence="1">Multi-pass membrane protein</topology>
    </subcellularLocation>
</comment>
<dbReference type="PANTHER" id="PTHR11537:SF254">
    <property type="entry name" value="POTASSIUM VOLTAGE-GATED CHANNEL PROTEIN SHAB"/>
    <property type="match status" value="1"/>
</dbReference>
<proteinExistence type="predicted"/>
<dbReference type="Pfam" id="PF00520">
    <property type="entry name" value="Ion_trans"/>
    <property type="match status" value="1"/>
</dbReference>
<protein>
    <submittedName>
        <fullName evidence="13">Ion transporter</fullName>
    </submittedName>
</protein>
<feature type="transmembrane region" description="Helical" evidence="11">
    <location>
        <begin position="140"/>
        <end position="161"/>
    </location>
</feature>